<name>A0ABP7JQZ5_9ACTN</name>
<feature type="compositionally biased region" description="Low complexity" evidence="1">
    <location>
        <begin position="35"/>
        <end position="48"/>
    </location>
</feature>
<evidence type="ECO:0000256" key="1">
    <source>
        <dbReference type="SAM" id="MobiDB-lite"/>
    </source>
</evidence>
<evidence type="ECO:0000313" key="4">
    <source>
        <dbReference type="Proteomes" id="UP001501563"/>
    </source>
</evidence>
<feature type="region of interest" description="Disordered" evidence="1">
    <location>
        <begin position="130"/>
        <end position="166"/>
    </location>
</feature>
<dbReference type="EMBL" id="BAAAZA010000003">
    <property type="protein sequence ID" value="GAA3851953.1"/>
    <property type="molecule type" value="Genomic_DNA"/>
</dbReference>
<evidence type="ECO:0000313" key="3">
    <source>
        <dbReference type="EMBL" id="GAA3851953.1"/>
    </source>
</evidence>
<reference evidence="4" key="1">
    <citation type="journal article" date="2019" name="Int. J. Syst. Evol. Microbiol.">
        <title>The Global Catalogue of Microorganisms (GCM) 10K type strain sequencing project: providing services to taxonomists for standard genome sequencing and annotation.</title>
        <authorList>
            <consortium name="The Broad Institute Genomics Platform"/>
            <consortium name="The Broad Institute Genome Sequencing Center for Infectious Disease"/>
            <person name="Wu L."/>
            <person name="Ma J."/>
        </authorList>
    </citation>
    <scope>NUCLEOTIDE SEQUENCE [LARGE SCALE GENOMIC DNA]</scope>
    <source>
        <strain evidence="4">JCM 16578</strain>
    </source>
</reference>
<feature type="compositionally biased region" description="Gly residues" evidence="1">
    <location>
        <begin position="143"/>
        <end position="153"/>
    </location>
</feature>
<keyword evidence="4" id="KW-1185">Reference proteome</keyword>
<dbReference type="Proteomes" id="UP001501563">
    <property type="component" value="Unassembled WGS sequence"/>
</dbReference>
<evidence type="ECO:0000256" key="2">
    <source>
        <dbReference type="SAM" id="Phobius"/>
    </source>
</evidence>
<organism evidence="3 4">
    <name type="scientific">Streptomyces lannensis</name>
    <dbReference type="NCBI Taxonomy" id="766498"/>
    <lineage>
        <taxon>Bacteria</taxon>
        <taxon>Bacillati</taxon>
        <taxon>Actinomycetota</taxon>
        <taxon>Actinomycetes</taxon>
        <taxon>Kitasatosporales</taxon>
        <taxon>Streptomycetaceae</taxon>
        <taxon>Streptomyces</taxon>
    </lineage>
</organism>
<accession>A0ABP7JQZ5</accession>
<keyword evidence="2" id="KW-1133">Transmembrane helix</keyword>
<proteinExistence type="predicted"/>
<gene>
    <name evidence="3" type="ORF">GCM10022207_12990</name>
</gene>
<feature type="region of interest" description="Disordered" evidence="1">
    <location>
        <begin position="15"/>
        <end position="48"/>
    </location>
</feature>
<feature type="transmembrane region" description="Helical" evidence="2">
    <location>
        <begin position="80"/>
        <end position="98"/>
    </location>
</feature>
<protein>
    <submittedName>
        <fullName evidence="3">Uncharacterized protein</fullName>
    </submittedName>
</protein>
<keyword evidence="2" id="KW-0472">Membrane</keyword>
<comment type="caution">
    <text evidence="3">The sequence shown here is derived from an EMBL/GenBank/DDBJ whole genome shotgun (WGS) entry which is preliminary data.</text>
</comment>
<keyword evidence="2" id="KW-0812">Transmembrane</keyword>
<sequence>MAAAPYRRFAQGSLRNRNGFAPGARPGAVRRGAKPCPAGSGSDPPGGDALIPVTHRFREHVVSAPRIVRKHPEPDRASDVVRWAAFCCVLVPVVLVWYGISTAAAISAALGLTAVTSACRALLRQSERGAAQLRAEERQPLGGRHGGTGAGAHRGGRHTGDGAPVD</sequence>